<reference evidence="1" key="1">
    <citation type="submission" date="2018-06" db="EMBL/GenBank/DDBJ databases">
        <authorList>
            <person name="Zhirakovskaya E."/>
        </authorList>
    </citation>
    <scope>NUCLEOTIDE SEQUENCE</scope>
</reference>
<gene>
    <name evidence="1" type="ORF">MNBD_BACTEROID07-650</name>
</gene>
<sequence length="33" mass="3944">MIKTNYLNTLKIGKLLFDLLIITKQVFYMIKII</sequence>
<dbReference type="AlphaFoldDB" id="A0A3B0UDQ1"/>
<proteinExistence type="predicted"/>
<name>A0A3B0UDQ1_9ZZZZ</name>
<evidence type="ECO:0000313" key="1">
    <source>
        <dbReference type="EMBL" id="VAW26443.1"/>
    </source>
</evidence>
<protein>
    <submittedName>
        <fullName evidence="1">Uncharacterized protein</fullName>
    </submittedName>
</protein>
<accession>A0A3B0UDQ1</accession>
<dbReference type="EMBL" id="UOET01000030">
    <property type="protein sequence ID" value="VAW26443.1"/>
    <property type="molecule type" value="Genomic_DNA"/>
</dbReference>
<organism evidence="1">
    <name type="scientific">hydrothermal vent metagenome</name>
    <dbReference type="NCBI Taxonomy" id="652676"/>
    <lineage>
        <taxon>unclassified sequences</taxon>
        <taxon>metagenomes</taxon>
        <taxon>ecological metagenomes</taxon>
    </lineage>
</organism>